<evidence type="ECO:0000313" key="1">
    <source>
        <dbReference type="EMBL" id="MPD01919.1"/>
    </source>
</evidence>
<sequence>MVHSRGPSHSGEARPGATLARVNPNFLYCHIQTWRDWDLPPSAPRPELREAEDNFKIMKYS</sequence>
<reference evidence="1 2" key="1">
    <citation type="submission" date="2019-05" db="EMBL/GenBank/DDBJ databases">
        <title>Another draft genome of Portunus trituberculatus and its Hox gene families provides insights of decapod evolution.</title>
        <authorList>
            <person name="Jeong J.-H."/>
            <person name="Song I."/>
            <person name="Kim S."/>
            <person name="Choi T."/>
            <person name="Kim D."/>
            <person name="Ryu S."/>
            <person name="Kim W."/>
        </authorList>
    </citation>
    <scope>NUCLEOTIDE SEQUENCE [LARGE SCALE GENOMIC DNA]</scope>
    <source>
        <tissue evidence="1">Muscle</tissue>
    </source>
</reference>
<gene>
    <name evidence="1" type="ORF">E2C01_097468</name>
</gene>
<keyword evidence="2" id="KW-1185">Reference proteome</keyword>
<protein>
    <submittedName>
        <fullName evidence="1">Uncharacterized protein</fullName>
    </submittedName>
</protein>
<accession>A0A5B7KA04</accession>
<dbReference type="Proteomes" id="UP000324222">
    <property type="component" value="Unassembled WGS sequence"/>
</dbReference>
<evidence type="ECO:0000313" key="2">
    <source>
        <dbReference type="Proteomes" id="UP000324222"/>
    </source>
</evidence>
<comment type="caution">
    <text evidence="1">The sequence shown here is derived from an EMBL/GenBank/DDBJ whole genome shotgun (WGS) entry which is preliminary data.</text>
</comment>
<dbReference type="AlphaFoldDB" id="A0A5B7KA04"/>
<organism evidence="1 2">
    <name type="scientific">Portunus trituberculatus</name>
    <name type="common">Swimming crab</name>
    <name type="synonym">Neptunus trituberculatus</name>
    <dbReference type="NCBI Taxonomy" id="210409"/>
    <lineage>
        <taxon>Eukaryota</taxon>
        <taxon>Metazoa</taxon>
        <taxon>Ecdysozoa</taxon>
        <taxon>Arthropoda</taxon>
        <taxon>Crustacea</taxon>
        <taxon>Multicrustacea</taxon>
        <taxon>Malacostraca</taxon>
        <taxon>Eumalacostraca</taxon>
        <taxon>Eucarida</taxon>
        <taxon>Decapoda</taxon>
        <taxon>Pleocyemata</taxon>
        <taxon>Brachyura</taxon>
        <taxon>Eubrachyura</taxon>
        <taxon>Portunoidea</taxon>
        <taxon>Portunidae</taxon>
        <taxon>Portuninae</taxon>
        <taxon>Portunus</taxon>
    </lineage>
</organism>
<dbReference type="EMBL" id="VSRR010129137">
    <property type="protein sequence ID" value="MPD01919.1"/>
    <property type="molecule type" value="Genomic_DNA"/>
</dbReference>
<proteinExistence type="predicted"/>
<name>A0A5B7KA04_PORTR</name>